<dbReference type="PANTHER" id="PTHR31669">
    <property type="entry name" value="PROTEIN FAR1-RELATED SEQUENCE 10-RELATED"/>
    <property type="match status" value="1"/>
</dbReference>
<accession>A0A8R7TV07</accession>
<dbReference type="AlphaFoldDB" id="A0A8R7TV07"/>
<evidence type="ECO:0000313" key="3">
    <source>
        <dbReference type="Proteomes" id="UP000015106"/>
    </source>
</evidence>
<dbReference type="GO" id="GO:0005634">
    <property type="term" value="C:nucleus"/>
    <property type="evidence" value="ECO:0007669"/>
    <property type="project" value="UniProtKB-SubCell"/>
</dbReference>
<dbReference type="GO" id="GO:0008270">
    <property type="term" value="F:zinc ion binding"/>
    <property type="evidence" value="ECO:0007669"/>
    <property type="project" value="UniProtKB-UniRule"/>
</dbReference>
<keyword evidence="1" id="KW-0479">Metal-binding</keyword>
<dbReference type="InterPro" id="IPR031052">
    <property type="entry name" value="FHY3/FAR1"/>
</dbReference>
<keyword evidence="3" id="KW-1185">Reference proteome</keyword>
<keyword evidence="1" id="KW-0539">Nucleus</keyword>
<protein>
    <recommendedName>
        <fullName evidence="1">Protein FAR1-RELATED SEQUENCE</fullName>
    </recommendedName>
</protein>
<dbReference type="EnsemblPlants" id="TuG1812G0300002424.01.T02">
    <property type="protein sequence ID" value="TuG1812G0300002424.01.T02"/>
    <property type="gene ID" value="TuG1812G0300002424.01"/>
</dbReference>
<proteinExistence type="inferred from homology"/>
<dbReference type="PANTHER" id="PTHR31669:SF307">
    <property type="entry name" value="PROTEIN FAR1-RELATED SEQUENCE"/>
    <property type="match status" value="1"/>
</dbReference>
<reference evidence="3" key="1">
    <citation type="journal article" date="2013" name="Nature">
        <title>Draft genome of the wheat A-genome progenitor Triticum urartu.</title>
        <authorList>
            <person name="Ling H.Q."/>
            <person name="Zhao S."/>
            <person name="Liu D."/>
            <person name="Wang J."/>
            <person name="Sun H."/>
            <person name="Zhang C."/>
            <person name="Fan H."/>
            <person name="Li D."/>
            <person name="Dong L."/>
            <person name="Tao Y."/>
            <person name="Gao C."/>
            <person name="Wu H."/>
            <person name="Li Y."/>
            <person name="Cui Y."/>
            <person name="Guo X."/>
            <person name="Zheng S."/>
            <person name="Wang B."/>
            <person name="Yu K."/>
            <person name="Liang Q."/>
            <person name="Yang W."/>
            <person name="Lou X."/>
            <person name="Chen J."/>
            <person name="Feng M."/>
            <person name="Jian J."/>
            <person name="Zhang X."/>
            <person name="Luo G."/>
            <person name="Jiang Y."/>
            <person name="Liu J."/>
            <person name="Wang Z."/>
            <person name="Sha Y."/>
            <person name="Zhang B."/>
            <person name="Wu H."/>
            <person name="Tang D."/>
            <person name="Shen Q."/>
            <person name="Xue P."/>
            <person name="Zou S."/>
            <person name="Wang X."/>
            <person name="Liu X."/>
            <person name="Wang F."/>
            <person name="Yang Y."/>
            <person name="An X."/>
            <person name="Dong Z."/>
            <person name="Zhang K."/>
            <person name="Zhang X."/>
            <person name="Luo M.C."/>
            <person name="Dvorak J."/>
            <person name="Tong Y."/>
            <person name="Wang J."/>
            <person name="Yang H."/>
            <person name="Li Z."/>
            <person name="Wang D."/>
            <person name="Zhang A."/>
            <person name="Wang J."/>
        </authorList>
    </citation>
    <scope>NUCLEOTIDE SEQUENCE</scope>
    <source>
        <strain evidence="3">cv. G1812</strain>
    </source>
</reference>
<evidence type="ECO:0000313" key="2">
    <source>
        <dbReference type="EnsemblPlants" id="TuG1812G0300002424.01.T02"/>
    </source>
</evidence>
<sequence length="225" mass="26650">MMGGKHPQTILTNQARSREIAIKSELPNTVHRWCKWHVPKKAKENLGPLYVSKSEFRAEFHKVMNPMISVEELETAWGALVEKYNLKTHNYMTNLYEIRRKWAKPYFKGVFCAKMTSTQRSESVNNMLKIYMPPSSPMHVFVRQYTRLQFDCESDESYQEKRTRISGAVMRTNIPIERHASKIYTRKMFELFGENLFEGGSYQVEELQKKKKYIARHNDAEKREK</sequence>
<keyword evidence="1" id="KW-0863">Zinc-finger</keyword>
<organism evidence="2 3">
    <name type="scientific">Triticum urartu</name>
    <name type="common">Red wild einkorn</name>
    <name type="synonym">Crithodium urartu</name>
    <dbReference type="NCBI Taxonomy" id="4572"/>
    <lineage>
        <taxon>Eukaryota</taxon>
        <taxon>Viridiplantae</taxon>
        <taxon>Streptophyta</taxon>
        <taxon>Embryophyta</taxon>
        <taxon>Tracheophyta</taxon>
        <taxon>Spermatophyta</taxon>
        <taxon>Magnoliopsida</taxon>
        <taxon>Liliopsida</taxon>
        <taxon>Poales</taxon>
        <taxon>Poaceae</taxon>
        <taxon>BOP clade</taxon>
        <taxon>Pooideae</taxon>
        <taxon>Triticodae</taxon>
        <taxon>Triticeae</taxon>
        <taxon>Triticinae</taxon>
        <taxon>Triticum</taxon>
    </lineage>
</organism>
<comment type="function">
    <text evidence="1">Putative transcription activator involved in regulating light control of development.</text>
</comment>
<reference evidence="2" key="2">
    <citation type="submission" date="2018-03" db="EMBL/GenBank/DDBJ databases">
        <title>The Triticum urartu genome reveals the dynamic nature of wheat genome evolution.</title>
        <authorList>
            <person name="Ling H."/>
            <person name="Ma B."/>
            <person name="Shi X."/>
            <person name="Liu H."/>
            <person name="Dong L."/>
            <person name="Sun H."/>
            <person name="Cao Y."/>
            <person name="Gao Q."/>
            <person name="Zheng S."/>
            <person name="Li Y."/>
            <person name="Yu Y."/>
            <person name="Du H."/>
            <person name="Qi M."/>
            <person name="Li Y."/>
            <person name="Yu H."/>
            <person name="Cui Y."/>
            <person name="Wang N."/>
            <person name="Chen C."/>
            <person name="Wu H."/>
            <person name="Zhao Y."/>
            <person name="Zhang J."/>
            <person name="Li Y."/>
            <person name="Zhou W."/>
            <person name="Zhang B."/>
            <person name="Hu W."/>
            <person name="Eijk M."/>
            <person name="Tang J."/>
            <person name="Witsenboer H."/>
            <person name="Zhao S."/>
            <person name="Li Z."/>
            <person name="Zhang A."/>
            <person name="Wang D."/>
            <person name="Liang C."/>
        </authorList>
    </citation>
    <scope>NUCLEOTIDE SEQUENCE [LARGE SCALE GENOMIC DNA]</scope>
    <source>
        <strain evidence="2">cv. G1812</strain>
    </source>
</reference>
<comment type="similarity">
    <text evidence="1">Belongs to the FHY3/FAR1 family.</text>
</comment>
<dbReference type="Gramene" id="TuG1812G0300002424.01.T02">
    <property type="protein sequence ID" value="TuG1812G0300002424.01.T02"/>
    <property type="gene ID" value="TuG1812G0300002424.01"/>
</dbReference>
<name>A0A8R7TV07_TRIUA</name>
<keyword evidence="1" id="KW-0862">Zinc</keyword>
<dbReference type="Proteomes" id="UP000015106">
    <property type="component" value="Chromosome 3"/>
</dbReference>
<reference evidence="2" key="3">
    <citation type="submission" date="2022-06" db="UniProtKB">
        <authorList>
            <consortium name="EnsemblPlants"/>
        </authorList>
    </citation>
    <scope>IDENTIFICATION</scope>
</reference>
<dbReference type="GO" id="GO:0006355">
    <property type="term" value="P:regulation of DNA-templated transcription"/>
    <property type="evidence" value="ECO:0007669"/>
    <property type="project" value="UniProtKB-UniRule"/>
</dbReference>
<evidence type="ECO:0000256" key="1">
    <source>
        <dbReference type="RuleBase" id="RU367018"/>
    </source>
</evidence>
<comment type="subcellular location">
    <subcellularLocation>
        <location evidence="1">Nucleus</location>
    </subcellularLocation>
</comment>